<dbReference type="EMBL" id="FOSL01000027">
    <property type="protein sequence ID" value="SFL05982.1"/>
    <property type="molecule type" value="Genomic_DNA"/>
</dbReference>
<dbReference type="RefSeq" id="WP_149763304.1">
    <property type="nucleotide sequence ID" value="NZ_BSPE01000090.1"/>
</dbReference>
<proteinExistence type="inferred from homology"/>
<evidence type="ECO:0000256" key="1">
    <source>
        <dbReference type="ARBA" id="ARBA00007689"/>
    </source>
</evidence>
<reference evidence="3 4" key="1">
    <citation type="submission" date="2016-10" db="EMBL/GenBank/DDBJ databases">
        <authorList>
            <person name="Varghese N."/>
            <person name="Submissions S."/>
        </authorList>
    </citation>
    <scope>NUCLEOTIDE SEQUENCE [LARGE SCALE GENOMIC DNA]</scope>
    <source>
        <strain evidence="3 4">DSM 21822</strain>
    </source>
</reference>
<dbReference type="Pfam" id="PF03795">
    <property type="entry name" value="YCII"/>
    <property type="match status" value="1"/>
</dbReference>
<protein>
    <submittedName>
        <fullName evidence="3">YCII-related domain-containing protein</fullName>
    </submittedName>
</protein>
<sequence>MKFINFAKYRDLDQIAGARPAHFAYADRLRAQGKLAIGGPLLDDQGRRIGLLFV</sequence>
<organism evidence="3 4">
    <name type="scientific">Neomesorhizobium albiziae</name>
    <dbReference type="NCBI Taxonomy" id="335020"/>
    <lineage>
        <taxon>Bacteria</taxon>
        <taxon>Pseudomonadati</taxon>
        <taxon>Pseudomonadota</taxon>
        <taxon>Alphaproteobacteria</taxon>
        <taxon>Hyphomicrobiales</taxon>
        <taxon>Phyllobacteriaceae</taxon>
        <taxon>Neomesorhizobium</taxon>
    </lineage>
</organism>
<accession>A0A1I4EJR6</accession>
<evidence type="ECO:0000259" key="2">
    <source>
        <dbReference type="Pfam" id="PF03795"/>
    </source>
</evidence>
<dbReference type="SUPFAM" id="SSF54909">
    <property type="entry name" value="Dimeric alpha+beta barrel"/>
    <property type="match status" value="1"/>
</dbReference>
<dbReference type="AlphaFoldDB" id="A0A1I4EJR6"/>
<keyword evidence="4" id="KW-1185">Reference proteome</keyword>
<dbReference type="OrthoDB" id="2293521at2"/>
<evidence type="ECO:0000313" key="3">
    <source>
        <dbReference type="EMBL" id="SFL05982.1"/>
    </source>
</evidence>
<feature type="domain" description="YCII-related" evidence="2">
    <location>
        <begin position="1"/>
        <end position="49"/>
    </location>
</feature>
<gene>
    <name evidence="3" type="ORF">SAMN04488498_12736</name>
</gene>
<dbReference type="InterPro" id="IPR005545">
    <property type="entry name" value="YCII"/>
</dbReference>
<dbReference type="InterPro" id="IPR011008">
    <property type="entry name" value="Dimeric_a/b-barrel"/>
</dbReference>
<evidence type="ECO:0000313" key="4">
    <source>
        <dbReference type="Proteomes" id="UP000323300"/>
    </source>
</evidence>
<comment type="similarity">
    <text evidence="1">Belongs to the YciI family.</text>
</comment>
<name>A0A1I4EJR6_9HYPH</name>
<dbReference type="Proteomes" id="UP000323300">
    <property type="component" value="Unassembled WGS sequence"/>
</dbReference>